<sequence length="518" mass="60004">MTPKNNTIVVNVKSGSGQVKKIISGNLEIGNSLQNKCEEVLRQYGKGKKFYARKQVEFLLEKYPDSIIVKHLNVLILYRDKKYAVAYKHVKQVLKRVPKHVGLINMQGLMQRQLKLFDAAIASYLLAIKLNPKFADPYNNLAIIYRYFGKKDLAIHNFRKAIALNENYCAAFYNLSCIKGYKASKDEINIVVGLLKKLKITSDVVRCHFTLYNAYLSYGRKEKAFRHLEAGNTMLAQRFAKRKPLKVYVEELKENFDTSFYKNRIHLEPFYKVPYFIVGMPRSGSSLLEQILSSHSEIYGLGESKSMTDTLLSLDSHVESNISLFTSAFDKLNSSDLNKIVENYRNKIQGEVGGLSIYTDKMLKNFKFIGFIKMLLPNAKFIHIKRHALDNCLSCYEKKFTQGHEYTYDLKMLGGYYSAYIELMEYWKSIFPEDIYEVNYEELIHDSEKVITQCLGFMNLELEKSCLEFYKSKRLVFTASTDQVRDKINTRSIGKWEKFETQLQPLIQELNANNIALD</sequence>
<keyword evidence="1" id="KW-0808">Transferase</keyword>
<accession>A0A2A5CDT5</accession>
<feature type="domain" description="DNA/RNA-binding" evidence="3">
    <location>
        <begin position="120"/>
        <end position="176"/>
    </location>
</feature>
<gene>
    <name evidence="4" type="ORF">COA71_06610</name>
</gene>
<evidence type="ECO:0000256" key="1">
    <source>
        <dbReference type="ARBA" id="ARBA00022679"/>
    </source>
</evidence>
<dbReference type="InterPro" id="IPR018834">
    <property type="entry name" value="DNA/RNA-bd_Est1-type"/>
</dbReference>
<dbReference type="PROSITE" id="PS50005">
    <property type="entry name" value="TPR"/>
    <property type="match status" value="1"/>
</dbReference>
<dbReference type="SUPFAM" id="SSF48452">
    <property type="entry name" value="TPR-like"/>
    <property type="match status" value="1"/>
</dbReference>
<protein>
    <recommendedName>
        <fullName evidence="3">DNA/RNA-binding domain-containing protein</fullName>
    </recommendedName>
</protein>
<dbReference type="Pfam" id="PF10373">
    <property type="entry name" value="EST1_DNA_bind"/>
    <property type="match status" value="1"/>
</dbReference>
<dbReference type="SUPFAM" id="SSF52540">
    <property type="entry name" value="P-loop containing nucleoside triphosphate hydrolases"/>
    <property type="match status" value="1"/>
</dbReference>
<dbReference type="AlphaFoldDB" id="A0A2A5CDT5"/>
<organism evidence="4 5">
    <name type="scientific">SAR86 cluster bacterium</name>
    <dbReference type="NCBI Taxonomy" id="2030880"/>
    <lineage>
        <taxon>Bacteria</taxon>
        <taxon>Pseudomonadati</taxon>
        <taxon>Pseudomonadota</taxon>
        <taxon>Gammaproteobacteria</taxon>
        <taxon>SAR86 cluster</taxon>
    </lineage>
</organism>
<dbReference type="InterPro" id="IPR027417">
    <property type="entry name" value="P-loop_NTPase"/>
</dbReference>
<dbReference type="InterPro" id="IPR019734">
    <property type="entry name" value="TPR_rpt"/>
</dbReference>
<dbReference type="SMART" id="SM00028">
    <property type="entry name" value="TPR"/>
    <property type="match status" value="2"/>
</dbReference>
<keyword evidence="2" id="KW-0802">TPR repeat</keyword>
<comment type="caution">
    <text evidence="4">The sequence shown here is derived from an EMBL/GenBank/DDBJ whole genome shotgun (WGS) entry which is preliminary data.</text>
</comment>
<dbReference type="PANTHER" id="PTHR12788:SF10">
    <property type="entry name" value="PROTEIN-TYROSINE SULFOTRANSFERASE"/>
    <property type="match status" value="1"/>
</dbReference>
<dbReference type="Pfam" id="PF13469">
    <property type="entry name" value="Sulfotransfer_3"/>
    <property type="match status" value="1"/>
</dbReference>
<dbReference type="InterPro" id="IPR026634">
    <property type="entry name" value="TPST-like"/>
</dbReference>
<dbReference type="EMBL" id="NVWI01000004">
    <property type="protein sequence ID" value="PCJ41681.1"/>
    <property type="molecule type" value="Genomic_DNA"/>
</dbReference>
<evidence type="ECO:0000259" key="3">
    <source>
        <dbReference type="Pfam" id="PF10373"/>
    </source>
</evidence>
<evidence type="ECO:0000313" key="4">
    <source>
        <dbReference type="EMBL" id="PCJ41681.1"/>
    </source>
</evidence>
<dbReference type="PANTHER" id="PTHR12788">
    <property type="entry name" value="PROTEIN-TYROSINE SULFOTRANSFERASE 2"/>
    <property type="match status" value="1"/>
</dbReference>
<feature type="repeat" description="TPR" evidence="2">
    <location>
        <begin position="135"/>
        <end position="168"/>
    </location>
</feature>
<evidence type="ECO:0000313" key="5">
    <source>
        <dbReference type="Proteomes" id="UP000228987"/>
    </source>
</evidence>
<dbReference type="Gene3D" id="3.40.50.300">
    <property type="entry name" value="P-loop containing nucleotide triphosphate hydrolases"/>
    <property type="match status" value="1"/>
</dbReference>
<proteinExistence type="predicted"/>
<dbReference type="Proteomes" id="UP000228987">
    <property type="component" value="Unassembled WGS sequence"/>
</dbReference>
<dbReference type="GO" id="GO:0008476">
    <property type="term" value="F:protein-tyrosine sulfotransferase activity"/>
    <property type="evidence" value="ECO:0007669"/>
    <property type="project" value="InterPro"/>
</dbReference>
<dbReference type="Gene3D" id="1.25.40.10">
    <property type="entry name" value="Tetratricopeptide repeat domain"/>
    <property type="match status" value="1"/>
</dbReference>
<reference evidence="5" key="1">
    <citation type="submission" date="2017-08" db="EMBL/GenBank/DDBJ databases">
        <title>A dynamic microbial community with high functional redundancy inhabits the cold, oxic subseafloor aquifer.</title>
        <authorList>
            <person name="Tully B.J."/>
            <person name="Wheat C.G."/>
            <person name="Glazer B.T."/>
            <person name="Huber J.A."/>
        </authorList>
    </citation>
    <scope>NUCLEOTIDE SEQUENCE [LARGE SCALE GENOMIC DNA]</scope>
</reference>
<evidence type="ECO:0000256" key="2">
    <source>
        <dbReference type="PROSITE-ProRule" id="PRU00339"/>
    </source>
</evidence>
<dbReference type="InterPro" id="IPR011990">
    <property type="entry name" value="TPR-like_helical_dom_sf"/>
</dbReference>
<name>A0A2A5CDT5_9GAMM</name>